<keyword evidence="4" id="KW-0411">Iron-sulfur</keyword>
<accession>A0A532UYI0</accession>
<dbReference type="EMBL" id="NJBN01000006">
    <property type="protein sequence ID" value="TKJ40013.1"/>
    <property type="molecule type" value="Genomic_DNA"/>
</dbReference>
<organism evidence="6 7">
    <name type="scientific">candidate division LCP-89 bacterium B3_LCP</name>
    <dbReference type="NCBI Taxonomy" id="2012998"/>
    <lineage>
        <taxon>Bacteria</taxon>
        <taxon>Pseudomonadati</taxon>
        <taxon>Bacteria division LCP-89</taxon>
    </lineage>
</organism>
<feature type="domain" description="4Fe-4S" evidence="5">
    <location>
        <begin position="116"/>
        <end position="179"/>
    </location>
</feature>
<gene>
    <name evidence="6" type="ORF">CEE37_09765</name>
</gene>
<keyword evidence="1" id="KW-0004">4Fe-4S</keyword>
<evidence type="ECO:0000256" key="2">
    <source>
        <dbReference type="ARBA" id="ARBA00022723"/>
    </source>
</evidence>
<dbReference type="GO" id="GO:0046872">
    <property type="term" value="F:metal ion binding"/>
    <property type="evidence" value="ECO:0007669"/>
    <property type="project" value="UniProtKB-KW"/>
</dbReference>
<dbReference type="Pfam" id="PF04060">
    <property type="entry name" value="FeS"/>
    <property type="match status" value="1"/>
</dbReference>
<proteinExistence type="predicted"/>
<sequence length="189" mass="21245">MIKQSDQPLLQNIEITQVIPCLADPKKIRFTADFQQDVSDVFPYLNTVVKSAIYNHAGRTLTIRKDGRLITLHSKHVSAAKINGLEDAQETVNWLVKLINDCHLKQSTINPNYDRRDRLTVLDIVRLLPGTNCKKCGQQTCLSFAALLASENASIAACRDIFMPDFRDTRSEILALLRASGYVVPDTFK</sequence>
<evidence type="ECO:0000256" key="4">
    <source>
        <dbReference type="ARBA" id="ARBA00023014"/>
    </source>
</evidence>
<evidence type="ECO:0000256" key="3">
    <source>
        <dbReference type="ARBA" id="ARBA00023004"/>
    </source>
</evidence>
<name>A0A532UYI0_UNCL8</name>
<dbReference type="PROSITE" id="PS51656">
    <property type="entry name" value="4FE4S"/>
    <property type="match status" value="1"/>
</dbReference>
<dbReference type="AlphaFoldDB" id="A0A532UYI0"/>
<comment type="caution">
    <text evidence="6">The sequence shown here is derived from an EMBL/GenBank/DDBJ whole genome shotgun (WGS) entry which is preliminary data.</text>
</comment>
<evidence type="ECO:0000259" key="5">
    <source>
        <dbReference type="PROSITE" id="PS51656"/>
    </source>
</evidence>
<dbReference type="Proteomes" id="UP000319619">
    <property type="component" value="Unassembled WGS sequence"/>
</dbReference>
<keyword evidence="2" id="KW-0479">Metal-binding</keyword>
<evidence type="ECO:0000313" key="7">
    <source>
        <dbReference type="Proteomes" id="UP000319619"/>
    </source>
</evidence>
<reference evidence="6 7" key="1">
    <citation type="submission" date="2017-06" db="EMBL/GenBank/DDBJ databases">
        <title>Novel microbial phyla capable of carbon fixation and sulfur reduction in deep-sea sediments.</title>
        <authorList>
            <person name="Huang J."/>
            <person name="Baker B."/>
            <person name="Wang Y."/>
        </authorList>
    </citation>
    <scope>NUCLEOTIDE SEQUENCE [LARGE SCALE GENOMIC DNA]</scope>
    <source>
        <strain evidence="6">B3_LCP</strain>
    </source>
</reference>
<dbReference type="InterPro" id="IPR007202">
    <property type="entry name" value="4Fe-4S_dom"/>
</dbReference>
<protein>
    <submittedName>
        <fullName evidence="6">Fe-S cluster protein</fullName>
    </submittedName>
</protein>
<evidence type="ECO:0000313" key="6">
    <source>
        <dbReference type="EMBL" id="TKJ40013.1"/>
    </source>
</evidence>
<dbReference type="Gene3D" id="1.10.15.40">
    <property type="entry name" value="Electron transport complex subunit B, putative Fe-S cluster"/>
    <property type="match status" value="1"/>
</dbReference>
<dbReference type="GO" id="GO:0051539">
    <property type="term" value="F:4 iron, 4 sulfur cluster binding"/>
    <property type="evidence" value="ECO:0007669"/>
    <property type="project" value="UniProtKB-KW"/>
</dbReference>
<evidence type="ECO:0000256" key="1">
    <source>
        <dbReference type="ARBA" id="ARBA00022485"/>
    </source>
</evidence>
<keyword evidence="3" id="KW-0408">Iron</keyword>